<dbReference type="Proteomes" id="UP000037712">
    <property type="component" value="Unassembled WGS sequence"/>
</dbReference>
<feature type="domain" description="SnoaL-like" evidence="1">
    <location>
        <begin position="3"/>
        <end position="127"/>
    </location>
</feature>
<evidence type="ECO:0000313" key="2">
    <source>
        <dbReference type="EMBL" id="KOS58236.1"/>
    </source>
</evidence>
<evidence type="ECO:0000259" key="1">
    <source>
        <dbReference type="Pfam" id="PF13577"/>
    </source>
</evidence>
<dbReference type="Pfam" id="PF13577">
    <property type="entry name" value="SnoaL_4"/>
    <property type="match status" value="1"/>
</dbReference>
<sequence>MDRLEAIEEIKQLKARYCRYVDTKDWVGFASLFTEDLVIDFGESTSNPRTREEFVASAARHFEKNSSIHQVHVGEVQIIDDTHARAIWPMYDLVEKTSDDSEYISHTGWGHYTEEYRKVDGRWLCSRTQLTRLKRVALGN</sequence>
<dbReference type="SUPFAM" id="SSF54427">
    <property type="entry name" value="NTF2-like"/>
    <property type="match status" value="1"/>
</dbReference>
<organism evidence="2 3">
    <name type="scientific">Rhodococcus rhodochrous KG-21</name>
    <dbReference type="NCBI Taxonomy" id="1441923"/>
    <lineage>
        <taxon>Bacteria</taxon>
        <taxon>Bacillati</taxon>
        <taxon>Actinomycetota</taxon>
        <taxon>Actinomycetes</taxon>
        <taxon>Mycobacteriales</taxon>
        <taxon>Nocardiaceae</taxon>
        <taxon>Rhodococcus</taxon>
    </lineage>
</organism>
<proteinExistence type="predicted"/>
<evidence type="ECO:0000313" key="3">
    <source>
        <dbReference type="Proteomes" id="UP000037712"/>
    </source>
</evidence>
<dbReference type="InterPro" id="IPR032710">
    <property type="entry name" value="NTF2-like_dom_sf"/>
</dbReference>
<comment type="caution">
    <text evidence="2">The sequence shown here is derived from an EMBL/GenBank/DDBJ whole genome shotgun (WGS) entry which is preliminary data.</text>
</comment>
<dbReference type="PATRIC" id="fig|1441923.3.peg.252"/>
<dbReference type="Gene3D" id="3.10.450.50">
    <property type="match status" value="1"/>
</dbReference>
<reference evidence="2 3" key="1">
    <citation type="journal article" date="2015" name="Genome Announc.">
        <title>Draft Genome Sequence of Rhodococcus rhodochrous Strain KG-21, a Soil Isolate from Oil Fields of Krishna-Godavari Basin, India.</title>
        <authorList>
            <person name="Dawar C."/>
            <person name="Aggarwal R.K."/>
        </authorList>
    </citation>
    <scope>NUCLEOTIDE SEQUENCE [LARGE SCALE GENOMIC DNA]</scope>
    <source>
        <strain evidence="2 3">KG-21</strain>
    </source>
</reference>
<reference evidence="3" key="2">
    <citation type="submission" date="2015-01" db="EMBL/GenBank/DDBJ databases">
        <title>Draft genome sequence of potential hydrocarbon metabolising strain of Rhodococcus rhodochrous.</title>
        <authorList>
            <person name="Aggarwal R.K."/>
            <person name="Dawar C."/>
        </authorList>
    </citation>
    <scope>NUCLEOTIDE SEQUENCE [LARGE SCALE GENOMIC DNA]</scope>
    <source>
        <strain evidence="3">KG-21</strain>
    </source>
</reference>
<accession>A0A0M8PKN2</accession>
<dbReference type="InterPro" id="IPR037401">
    <property type="entry name" value="SnoaL-like"/>
</dbReference>
<name>A0A0M8PKN2_RHORH</name>
<dbReference type="AlphaFoldDB" id="A0A0M8PKN2"/>
<protein>
    <submittedName>
        <fullName evidence="2">Dehydratase</fullName>
    </submittedName>
</protein>
<gene>
    <name evidence="2" type="ORF">Z051_01125</name>
</gene>
<dbReference type="EMBL" id="AZYO01000001">
    <property type="protein sequence ID" value="KOS58236.1"/>
    <property type="molecule type" value="Genomic_DNA"/>
</dbReference>